<protein>
    <submittedName>
        <fullName evidence="1">Uncharacterized protein</fullName>
    </submittedName>
</protein>
<dbReference type="AlphaFoldDB" id="A0A2S2R849"/>
<accession>A0A2S2R849</accession>
<organism evidence="1">
    <name type="scientific">Sipha flava</name>
    <name type="common">yellow sugarcane aphid</name>
    <dbReference type="NCBI Taxonomy" id="143950"/>
    <lineage>
        <taxon>Eukaryota</taxon>
        <taxon>Metazoa</taxon>
        <taxon>Ecdysozoa</taxon>
        <taxon>Arthropoda</taxon>
        <taxon>Hexapoda</taxon>
        <taxon>Insecta</taxon>
        <taxon>Pterygota</taxon>
        <taxon>Neoptera</taxon>
        <taxon>Paraneoptera</taxon>
        <taxon>Hemiptera</taxon>
        <taxon>Sternorrhyncha</taxon>
        <taxon>Aphidomorpha</taxon>
        <taxon>Aphidoidea</taxon>
        <taxon>Aphididae</taxon>
        <taxon>Sipha</taxon>
    </lineage>
</organism>
<reference evidence="1" key="1">
    <citation type="submission" date="2018-04" db="EMBL/GenBank/DDBJ databases">
        <title>Transcriptome assembly of Sipha flava.</title>
        <authorList>
            <person name="Scully E.D."/>
            <person name="Geib S.M."/>
            <person name="Palmer N.A."/>
            <person name="Koch K."/>
            <person name="Bradshaw J."/>
            <person name="Heng-Moss T."/>
            <person name="Sarath G."/>
        </authorList>
    </citation>
    <scope>NUCLEOTIDE SEQUENCE</scope>
</reference>
<proteinExistence type="predicted"/>
<evidence type="ECO:0000313" key="1">
    <source>
        <dbReference type="EMBL" id="MBY86148.1"/>
    </source>
</evidence>
<dbReference type="EMBL" id="GGMS01016945">
    <property type="protein sequence ID" value="MBY86148.1"/>
    <property type="molecule type" value="Transcribed_RNA"/>
</dbReference>
<sequence length="110" mass="12422">MIVPTANRPYGSRVSTAMVRTSVHRLADAVCRVHEGWASGTLADDQRLRCSLAVLVRHLKRLIADLDCTADDDECCDRLAVLIERYYGCWDEYRNVCTHLNGLQRLATSK</sequence>
<name>A0A2S2R849_9HEMI</name>
<gene>
    <name evidence="1" type="ORF">g.184104</name>
</gene>